<evidence type="ECO:0000259" key="1">
    <source>
        <dbReference type="Pfam" id="PF00535"/>
    </source>
</evidence>
<accession>A0A354M0E2</accession>
<dbReference type="EMBL" id="DNWC01000045">
    <property type="protein sequence ID" value="HBJ07981.1"/>
    <property type="molecule type" value="Genomic_DNA"/>
</dbReference>
<evidence type="ECO:0000313" key="2">
    <source>
        <dbReference type="EMBL" id="HBJ07981.1"/>
    </source>
</evidence>
<dbReference type="Pfam" id="PF00535">
    <property type="entry name" value="Glycos_transf_2"/>
    <property type="match status" value="1"/>
</dbReference>
<dbReference type="Gene3D" id="3.90.550.10">
    <property type="entry name" value="Spore Coat Polysaccharide Biosynthesis Protein SpsA, Chain A"/>
    <property type="match status" value="1"/>
</dbReference>
<dbReference type="PANTHER" id="PTHR43685">
    <property type="entry name" value="GLYCOSYLTRANSFERASE"/>
    <property type="match status" value="1"/>
</dbReference>
<dbReference type="PANTHER" id="PTHR43685:SF2">
    <property type="entry name" value="GLYCOSYLTRANSFERASE 2-LIKE DOMAIN-CONTAINING PROTEIN"/>
    <property type="match status" value="1"/>
</dbReference>
<feature type="domain" description="Glycosyltransferase 2-like" evidence="1">
    <location>
        <begin position="250"/>
        <end position="375"/>
    </location>
</feature>
<dbReference type="InterPro" id="IPR029044">
    <property type="entry name" value="Nucleotide-diphossugar_trans"/>
</dbReference>
<dbReference type="Proteomes" id="UP000262954">
    <property type="component" value="Unassembled WGS sequence"/>
</dbReference>
<dbReference type="CDD" id="cd00761">
    <property type="entry name" value="Glyco_tranf_GTA_type"/>
    <property type="match status" value="1"/>
</dbReference>
<sequence>MESPVISCFLPFDSVEQVSSTVASLKKSRYPLSIMLLLSKDRNDPGIEGCRSLFVDDLYSTETIRQIAENIPEDGYTILCSGYSPVCFGSCAIDRFIRIAEDTGSGLCYADYYKNIAGKEEKHPVIDYLSGSIRDDFDFGTILFYRNCSIREAAGQMKEIYRYAGWYDLRLRVSRKSLPVHIPEFLYSQGEYDFRKSGEKQFDYVDPRNRAVQIEMERVCTDYLKTIGAWLPARTRTFDASAMKFDVEASVVIPVYNRARTIGDAVRSALGQETDFPFNVIVVDNHSTDGTTDILKDLSSDGKLIHLIPKEDKLGIGGCWNVGIFASQCGKYAVQLDSDDVYKDKHTLQRIIDMFHREQCAMVVGSYIMTDFDMQVIPPGIIDHREWTDENGHNNALRINGLGAPRAFCTELLRKFTVPNTSYGEDYALGLMFSRSYKIGRIYEPIYLCRRWEGNSDAALVVEKINANNSYKDKLRSFEIEVRKKMNER</sequence>
<keyword evidence="2" id="KW-0808">Transferase</keyword>
<dbReference type="SUPFAM" id="SSF53448">
    <property type="entry name" value="Nucleotide-diphospho-sugar transferases"/>
    <property type="match status" value="1"/>
</dbReference>
<dbReference type="GO" id="GO:0016740">
    <property type="term" value="F:transferase activity"/>
    <property type="evidence" value="ECO:0007669"/>
    <property type="project" value="UniProtKB-KW"/>
</dbReference>
<organism evidence="2 3">
    <name type="scientific">Coprobacter fastidiosus</name>
    <dbReference type="NCBI Taxonomy" id="1099853"/>
    <lineage>
        <taxon>Bacteria</taxon>
        <taxon>Pseudomonadati</taxon>
        <taxon>Bacteroidota</taxon>
        <taxon>Bacteroidia</taxon>
        <taxon>Bacteroidales</taxon>
        <taxon>Barnesiellaceae</taxon>
        <taxon>Coprobacter</taxon>
    </lineage>
</organism>
<evidence type="ECO:0000313" key="3">
    <source>
        <dbReference type="Proteomes" id="UP000262954"/>
    </source>
</evidence>
<proteinExistence type="predicted"/>
<name>A0A354M0E2_9BACT</name>
<dbReference type="AlphaFoldDB" id="A0A354M0E2"/>
<protein>
    <submittedName>
        <fullName evidence="2">Glycosyl transferase</fullName>
    </submittedName>
</protein>
<comment type="caution">
    <text evidence="2">The sequence shown here is derived from an EMBL/GenBank/DDBJ whole genome shotgun (WGS) entry which is preliminary data.</text>
</comment>
<reference evidence="2 3" key="1">
    <citation type="journal article" date="2018" name="Nat. Biotechnol.">
        <title>A standardized bacterial taxonomy based on genome phylogeny substantially revises the tree of life.</title>
        <authorList>
            <person name="Parks D.H."/>
            <person name="Chuvochina M."/>
            <person name="Waite D.W."/>
            <person name="Rinke C."/>
            <person name="Skarshewski A."/>
            <person name="Chaumeil P.A."/>
            <person name="Hugenholtz P."/>
        </authorList>
    </citation>
    <scope>NUCLEOTIDE SEQUENCE [LARGE SCALE GENOMIC DNA]</scope>
    <source>
        <strain evidence="2">UBA11482</strain>
    </source>
</reference>
<gene>
    <name evidence="2" type="ORF">DDY73_03160</name>
</gene>
<dbReference type="InterPro" id="IPR050834">
    <property type="entry name" value="Glycosyltransf_2"/>
</dbReference>
<dbReference type="InterPro" id="IPR001173">
    <property type="entry name" value="Glyco_trans_2-like"/>
</dbReference>